<protein>
    <submittedName>
        <fullName evidence="2">Uncharacterized protein</fullName>
    </submittedName>
</protein>
<evidence type="ECO:0000313" key="3">
    <source>
        <dbReference type="Proteomes" id="UP000014400"/>
    </source>
</evidence>
<dbReference type="GeneID" id="64061494"/>
<feature type="transmembrane region" description="Helical" evidence="1">
    <location>
        <begin position="7"/>
        <end position="25"/>
    </location>
</feature>
<dbReference type="PATRIC" id="fig|1203554.3.peg.671"/>
<accession>S3C0M7</accession>
<keyword evidence="3" id="KW-1185">Reference proteome</keyword>
<dbReference type="RefSeq" id="WP_016474032.1">
    <property type="nucleotide sequence ID" value="NZ_KE150480.1"/>
</dbReference>
<organism evidence="2 3">
    <name type="scientific">Sutterella wadsworthensis HGA0223</name>
    <dbReference type="NCBI Taxonomy" id="1203554"/>
    <lineage>
        <taxon>Bacteria</taxon>
        <taxon>Pseudomonadati</taxon>
        <taxon>Pseudomonadota</taxon>
        <taxon>Betaproteobacteria</taxon>
        <taxon>Burkholderiales</taxon>
        <taxon>Sutterellaceae</taxon>
        <taxon>Sutterella</taxon>
    </lineage>
</organism>
<dbReference type="eggNOG" id="ENOG5030YE7">
    <property type="taxonomic scope" value="Bacteria"/>
</dbReference>
<gene>
    <name evidence="2" type="ORF">HMPREF1476_00681</name>
</gene>
<evidence type="ECO:0000313" key="2">
    <source>
        <dbReference type="EMBL" id="EPD99877.1"/>
    </source>
</evidence>
<reference evidence="2 3" key="1">
    <citation type="submission" date="2013-04" db="EMBL/GenBank/DDBJ databases">
        <title>The Genome Sequence of Sutterella wadsworthensis HGA0223.</title>
        <authorList>
            <consortium name="The Broad Institute Genomics Platform"/>
            <person name="Earl A."/>
            <person name="Ward D."/>
            <person name="Feldgarden M."/>
            <person name="Gevers D."/>
            <person name="Schmidt T.M."/>
            <person name="Dover J."/>
            <person name="Dai D."/>
            <person name="Walker B."/>
            <person name="Young S."/>
            <person name="Zeng Q."/>
            <person name="Gargeya S."/>
            <person name="Fitzgerald M."/>
            <person name="Haas B."/>
            <person name="Abouelleil A."/>
            <person name="Allen A.W."/>
            <person name="Alvarado L."/>
            <person name="Arachchi H.M."/>
            <person name="Berlin A.M."/>
            <person name="Chapman S.B."/>
            <person name="Gainer-Dewar J."/>
            <person name="Goldberg J."/>
            <person name="Griggs A."/>
            <person name="Gujja S."/>
            <person name="Hansen M."/>
            <person name="Howarth C."/>
            <person name="Imamovic A."/>
            <person name="Ireland A."/>
            <person name="Larimer J."/>
            <person name="McCowan C."/>
            <person name="Murphy C."/>
            <person name="Pearson M."/>
            <person name="Poon T.W."/>
            <person name="Priest M."/>
            <person name="Roberts A."/>
            <person name="Saif S."/>
            <person name="Shea T."/>
            <person name="Sisk P."/>
            <person name="Sykes S."/>
            <person name="Wortman J."/>
            <person name="Nusbaum C."/>
            <person name="Birren B."/>
        </authorList>
    </citation>
    <scope>NUCLEOTIDE SEQUENCE [LARGE SCALE GENOMIC DNA]</scope>
    <source>
        <strain evidence="2 3">HGA0223</strain>
    </source>
</reference>
<dbReference type="Proteomes" id="UP000014400">
    <property type="component" value="Unassembled WGS sequence"/>
</dbReference>
<dbReference type="HOGENOM" id="CLU_2829688_0_0_4"/>
<evidence type="ECO:0000256" key="1">
    <source>
        <dbReference type="SAM" id="Phobius"/>
    </source>
</evidence>
<sequence>MFTFFTIVFAIVWAVVSFILLFKVWDNIGPIVLSFSKSHIVQLLAMAIIFLIIWGVPGWLWMKIFG</sequence>
<comment type="caution">
    <text evidence="2">The sequence shown here is derived from an EMBL/GenBank/DDBJ whole genome shotgun (WGS) entry which is preliminary data.</text>
</comment>
<name>S3C0M7_9BURK</name>
<dbReference type="EMBL" id="ATCF01000012">
    <property type="protein sequence ID" value="EPD99877.1"/>
    <property type="molecule type" value="Genomic_DNA"/>
</dbReference>
<keyword evidence="1" id="KW-0472">Membrane</keyword>
<feature type="transmembrane region" description="Helical" evidence="1">
    <location>
        <begin position="40"/>
        <end position="62"/>
    </location>
</feature>
<proteinExistence type="predicted"/>
<dbReference type="AlphaFoldDB" id="S3C0M7"/>
<keyword evidence="1" id="KW-0812">Transmembrane</keyword>
<keyword evidence="1" id="KW-1133">Transmembrane helix</keyword>